<dbReference type="AlphaFoldDB" id="A0AA97AGE7"/>
<comment type="subunit">
    <text evidence="6">Homodimer.</text>
</comment>
<protein>
    <recommendedName>
        <fullName evidence="6">Acetate kinase</fullName>
        <ecNumber evidence="6">2.7.2.1</ecNumber>
    </recommendedName>
    <alternativeName>
        <fullName evidence="6">Acetokinase</fullName>
    </alternativeName>
</protein>
<evidence type="ECO:0000256" key="4">
    <source>
        <dbReference type="ARBA" id="ARBA00022777"/>
    </source>
</evidence>
<dbReference type="EC" id="2.7.2.1" evidence="6"/>
<keyword evidence="2 6" id="KW-0808">Transferase</keyword>
<comment type="pathway">
    <text evidence="6">Metabolic intermediate biosynthesis; acetyl-CoA biosynthesis; acetyl-CoA from acetate: step 1/2.</text>
</comment>
<dbReference type="GO" id="GO:0000287">
    <property type="term" value="F:magnesium ion binding"/>
    <property type="evidence" value="ECO:0007669"/>
    <property type="project" value="UniProtKB-UniRule"/>
</dbReference>
<accession>A0AA97AGE7</accession>
<evidence type="ECO:0000313" key="8">
    <source>
        <dbReference type="EMBL" id="WNZ23354.1"/>
    </source>
</evidence>
<dbReference type="InterPro" id="IPR023865">
    <property type="entry name" value="Aliphatic_acid_kinase_CS"/>
</dbReference>
<reference evidence="8" key="1">
    <citation type="submission" date="2020-05" db="EMBL/GenBank/DDBJ databases">
        <authorList>
            <person name="Zhu T."/>
            <person name="Keshari N."/>
            <person name="Lu X."/>
        </authorList>
    </citation>
    <scope>NUCLEOTIDE SEQUENCE</scope>
    <source>
        <strain evidence="8">NK1-12</strain>
    </source>
</reference>
<feature type="binding site" evidence="6">
    <location>
        <position position="99"/>
    </location>
    <ligand>
        <name>substrate</name>
    </ligand>
</feature>
<evidence type="ECO:0000256" key="5">
    <source>
        <dbReference type="ARBA" id="ARBA00022840"/>
    </source>
</evidence>
<dbReference type="RefSeq" id="WP_316434990.1">
    <property type="nucleotide sequence ID" value="NZ_CP053586.1"/>
</dbReference>
<feature type="binding site" evidence="6">
    <location>
        <position position="7"/>
    </location>
    <ligand>
        <name>Mg(2+)</name>
        <dbReference type="ChEBI" id="CHEBI:18420"/>
    </ligand>
</feature>
<dbReference type="GO" id="GO:0005524">
    <property type="term" value="F:ATP binding"/>
    <property type="evidence" value="ECO:0007669"/>
    <property type="project" value="UniProtKB-KW"/>
</dbReference>
<feature type="binding site" evidence="6">
    <location>
        <begin position="338"/>
        <end position="342"/>
    </location>
    <ligand>
        <name>ATP</name>
        <dbReference type="ChEBI" id="CHEBI:30616"/>
    </ligand>
</feature>
<dbReference type="GO" id="GO:0006083">
    <property type="term" value="P:acetate metabolic process"/>
    <property type="evidence" value="ECO:0007669"/>
    <property type="project" value="TreeGrafter"/>
</dbReference>
<feature type="active site" description="Proton donor/acceptor" evidence="6">
    <location>
        <position position="156"/>
    </location>
</feature>
<sequence>MKILVMNAGSSSQKSCLYQIDGEQLPDLPPVPLWEAQIDWTHQPGIAELKVNTANGAIHKAEIPLQSRGPVMAQMLDTLWSGATQVLASASEIDMVGHRVVHGGQYYQDSVRITPDVKTRIAELADLAPVHNPVNLEGIEAIEAILGDLPQVAVFDTAFHARMPERTALYPVPYAWAEQGIRRYGFHGTSHRYCAQRAAQLLNRDLKELRIVTCHLGNGCSLAAIRDGYSINTTMGFTPLDGLMMGSRSGAVDPSILLYLIREQGYSAEQLETILNQESGLFGVSGVSNDLRLVMQAIADSDVRAQLALDMYIERLKQFIGAMIASLGGLDVLIFTAGVGENAPNVRAEACAAFAYMGLQLDLDRNSGRPRDQVISSADSSVVVMVIHTQEDWAIARECWQIAMA</sequence>
<name>A0AA97AGE7_9CYAN</name>
<dbReference type="CDD" id="cd24010">
    <property type="entry name" value="ASKHA_NBD_AcK_PK"/>
    <property type="match status" value="1"/>
</dbReference>
<dbReference type="HAMAP" id="MF_00020">
    <property type="entry name" value="Acetate_kinase"/>
    <property type="match status" value="1"/>
</dbReference>
<feature type="binding site" evidence="6">
    <location>
        <begin position="290"/>
        <end position="292"/>
    </location>
    <ligand>
        <name>ATP</name>
        <dbReference type="ChEBI" id="CHEBI:30616"/>
    </ligand>
</feature>
<dbReference type="NCBIfam" id="TIGR00016">
    <property type="entry name" value="ackA"/>
    <property type="match status" value="1"/>
</dbReference>
<dbReference type="SUPFAM" id="SSF53067">
    <property type="entry name" value="Actin-like ATPase domain"/>
    <property type="match status" value="2"/>
</dbReference>
<keyword evidence="3 6" id="KW-0547">Nucleotide-binding</keyword>
<dbReference type="PANTHER" id="PTHR21060">
    <property type="entry name" value="ACETATE KINASE"/>
    <property type="match status" value="1"/>
</dbReference>
<feature type="binding site" evidence="6">
    <location>
        <begin position="215"/>
        <end position="219"/>
    </location>
    <ligand>
        <name>ATP</name>
        <dbReference type="ChEBI" id="CHEBI:30616"/>
    </ligand>
</feature>
<dbReference type="GO" id="GO:0008776">
    <property type="term" value="F:acetate kinase activity"/>
    <property type="evidence" value="ECO:0007669"/>
    <property type="project" value="UniProtKB-UniRule"/>
</dbReference>
<dbReference type="PRINTS" id="PR00471">
    <property type="entry name" value="ACETATEKNASE"/>
</dbReference>
<keyword evidence="6" id="KW-0479">Metal-binding</keyword>
<dbReference type="Pfam" id="PF00871">
    <property type="entry name" value="Acetate_kinase"/>
    <property type="match status" value="1"/>
</dbReference>
<feature type="site" description="Transition state stabilizer" evidence="6">
    <location>
        <position position="248"/>
    </location>
</feature>
<dbReference type="GO" id="GO:0005737">
    <property type="term" value="C:cytoplasm"/>
    <property type="evidence" value="ECO:0007669"/>
    <property type="project" value="UniProtKB-SubCell"/>
</dbReference>
<comment type="subcellular location">
    <subcellularLocation>
        <location evidence="6">Cytoplasm</location>
    </subcellularLocation>
</comment>
<dbReference type="PROSITE" id="PS01075">
    <property type="entry name" value="ACETATE_KINASE_1"/>
    <property type="match status" value="1"/>
</dbReference>
<dbReference type="Gene3D" id="3.30.420.40">
    <property type="match status" value="2"/>
</dbReference>
<dbReference type="GO" id="GO:0006085">
    <property type="term" value="P:acetyl-CoA biosynthetic process"/>
    <property type="evidence" value="ECO:0007669"/>
    <property type="project" value="UniProtKB-UniRule"/>
</dbReference>
<dbReference type="PANTHER" id="PTHR21060:SF15">
    <property type="entry name" value="ACETATE KINASE-RELATED"/>
    <property type="match status" value="1"/>
</dbReference>
<evidence type="ECO:0000256" key="6">
    <source>
        <dbReference type="HAMAP-Rule" id="MF_00020"/>
    </source>
</evidence>
<keyword evidence="4 6" id="KW-0418">Kinase</keyword>
<comment type="cofactor">
    <cofactor evidence="6">
        <name>Mg(2+)</name>
        <dbReference type="ChEBI" id="CHEBI:18420"/>
    </cofactor>
    <cofactor evidence="6">
        <name>Mn(2+)</name>
        <dbReference type="ChEBI" id="CHEBI:29035"/>
    </cofactor>
    <text evidence="6">Mg(2+). Can also accept Mn(2+).</text>
</comment>
<dbReference type="InterPro" id="IPR043129">
    <property type="entry name" value="ATPase_NBD"/>
</dbReference>
<keyword evidence="6" id="KW-0963">Cytoplasm</keyword>
<dbReference type="EMBL" id="CP053586">
    <property type="protein sequence ID" value="WNZ23354.1"/>
    <property type="molecule type" value="Genomic_DNA"/>
</dbReference>
<gene>
    <name evidence="6" type="primary">ackA</name>
    <name evidence="8" type="ORF">HJG54_11145</name>
</gene>
<dbReference type="InterPro" id="IPR000890">
    <property type="entry name" value="Aliphatic_acid_kin_short-chain"/>
</dbReference>
<dbReference type="PIRSF" id="PIRSF000722">
    <property type="entry name" value="Acetate_prop_kin"/>
    <property type="match status" value="1"/>
</dbReference>
<comment type="function">
    <text evidence="6">Catalyzes the formation of acetyl phosphate from acetate and ATP. Can also catalyze the reverse reaction.</text>
</comment>
<evidence type="ECO:0000256" key="1">
    <source>
        <dbReference type="ARBA" id="ARBA00008748"/>
    </source>
</evidence>
<feature type="binding site" evidence="6">
    <location>
        <position position="391"/>
    </location>
    <ligand>
        <name>Mg(2+)</name>
        <dbReference type="ChEBI" id="CHEBI:18420"/>
    </ligand>
</feature>
<feature type="binding site" evidence="6">
    <location>
        <position position="14"/>
    </location>
    <ligand>
        <name>ATP</name>
        <dbReference type="ChEBI" id="CHEBI:30616"/>
    </ligand>
</feature>
<feature type="site" description="Transition state stabilizer" evidence="6">
    <location>
        <position position="187"/>
    </location>
</feature>
<dbReference type="InterPro" id="IPR004372">
    <property type="entry name" value="Ac/propionate_kinase"/>
</dbReference>
<organism evidence="8">
    <name type="scientific">Leptolyngbya sp. NK1-12</name>
    <dbReference type="NCBI Taxonomy" id="2547451"/>
    <lineage>
        <taxon>Bacteria</taxon>
        <taxon>Bacillati</taxon>
        <taxon>Cyanobacteriota</taxon>
        <taxon>Cyanophyceae</taxon>
        <taxon>Leptolyngbyales</taxon>
        <taxon>Leptolyngbyaceae</taxon>
        <taxon>Leptolyngbya group</taxon>
        <taxon>Leptolyngbya</taxon>
    </lineage>
</organism>
<evidence type="ECO:0000256" key="3">
    <source>
        <dbReference type="ARBA" id="ARBA00022741"/>
    </source>
</evidence>
<comment type="catalytic activity">
    <reaction evidence="6">
        <text>acetate + ATP = acetyl phosphate + ADP</text>
        <dbReference type="Rhea" id="RHEA:11352"/>
        <dbReference type="ChEBI" id="CHEBI:22191"/>
        <dbReference type="ChEBI" id="CHEBI:30089"/>
        <dbReference type="ChEBI" id="CHEBI:30616"/>
        <dbReference type="ChEBI" id="CHEBI:456216"/>
        <dbReference type="EC" id="2.7.2.1"/>
    </reaction>
</comment>
<evidence type="ECO:0000256" key="2">
    <source>
        <dbReference type="ARBA" id="ARBA00022679"/>
    </source>
</evidence>
<dbReference type="PROSITE" id="PS01076">
    <property type="entry name" value="ACETATE_KINASE_2"/>
    <property type="match status" value="1"/>
</dbReference>
<evidence type="ECO:0000256" key="7">
    <source>
        <dbReference type="RuleBase" id="RU003835"/>
    </source>
</evidence>
<keyword evidence="6" id="KW-0460">Magnesium</keyword>
<comment type="similarity">
    <text evidence="1 6 7">Belongs to the acetokinase family.</text>
</comment>
<proteinExistence type="inferred from homology"/>
<keyword evidence="5 6" id="KW-0067">ATP-binding</keyword>